<evidence type="ECO:0000256" key="12">
    <source>
        <dbReference type="ARBA" id="ARBA00023125"/>
    </source>
</evidence>
<dbReference type="RefSeq" id="XP_015248491.1">
    <property type="nucleotide sequence ID" value="XM_015393005.1"/>
</dbReference>
<evidence type="ECO:0000256" key="18">
    <source>
        <dbReference type="SAM" id="MobiDB-lite"/>
    </source>
</evidence>
<feature type="domain" description="C2H2-type" evidence="19">
    <location>
        <begin position="265"/>
        <end position="297"/>
    </location>
</feature>
<keyword evidence="8" id="KW-0221">Differentiation</keyword>
<dbReference type="PROSITE" id="PS00028">
    <property type="entry name" value="ZINC_FINGER_C2H2_1"/>
    <property type="match status" value="3"/>
</dbReference>
<dbReference type="GO" id="GO:0030154">
    <property type="term" value="P:cell differentiation"/>
    <property type="evidence" value="ECO:0007669"/>
    <property type="project" value="UniProtKB-KW"/>
</dbReference>
<evidence type="ECO:0000259" key="19">
    <source>
        <dbReference type="PROSITE" id="PS50157"/>
    </source>
</evidence>
<dbReference type="GO" id="GO:0001227">
    <property type="term" value="F:DNA-binding transcription repressor activity, RNA polymerase II-specific"/>
    <property type="evidence" value="ECO:0007669"/>
    <property type="project" value="UniProtKB-ARBA"/>
</dbReference>
<name>A0A3Q2G480_CYPVA</name>
<keyword evidence="12" id="KW-0238">DNA-binding</keyword>
<feature type="compositionally biased region" description="Polar residues" evidence="18">
    <location>
        <begin position="777"/>
        <end position="791"/>
    </location>
</feature>
<feature type="domain" description="C2H2-type" evidence="19">
    <location>
        <begin position="181"/>
        <end position="208"/>
    </location>
</feature>
<feature type="compositionally biased region" description="Polar residues" evidence="18">
    <location>
        <begin position="675"/>
        <end position="690"/>
    </location>
</feature>
<feature type="compositionally biased region" description="Polar residues" evidence="18">
    <location>
        <begin position="651"/>
        <end position="667"/>
    </location>
</feature>
<feature type="region of interest" description="Disordered" evidence="18">
    <location>
        <begin position="371"/>
        <end position="400"/>
    </location>
</feature>
<organism evidence="20 21">
    <name type="scientific">Cyprinodon variegatus</name>
    <name type="common">Sheepshead minnow</name>
    <dbReference type="NCBI Taxonomy" id="28743"/>
    <lineage>
        <taxon>Eukaryota</taxon>
        <taxon>Metazoa</taxon>
        <taxon>Chordata</taxon>
        <taxon>Craniata</taxon>
        <taxon>Vertebrata</taxon>
        <taxon>Euteleostomi</taxon>
        <taxon>Actinopterygii</taxon>
        <taxon>Neopterygii</taxon>
        <taxon>Teleostei</taxon>
        <taxon>Neoteleostei</taxon>
        <taxon>Acanthomorphata</taxon>
        <taxon>Ovalentaria</taxon>
        <taxon>Atherinomorphae</taxon>
        <taxon>Cyprinodontiformes</taxon>
        <taxon>Cyprinodontidae</taxon>
        <taxon>Cyprinodon</taxon>
    </lineage>
</organism>
<keyword evidence="13" id="KW-0804">Transcription</keyword>
<dbReference type="KEGG" id="cvg:107096386"/>
<dbReference type="GO" id="GO:0005634">
    <property type="term" value="C:nucleus"/>
    <property type="evidence" value="ECO:0007669"/>
    <property type="project" value="UniProtKB-SubCell"/>
</dbReference>
<protein>
    <recommendedName>
        <fullName evidence="16">Zinc finger protein 281</fullName>
    </recommendedName>
</protein>
<dbReference type="FunFam" id="3.30.160.60:FF:000313">
    <property type="entry name" value="Zinc finger protein 281"/>
    <property type="match status" value="1"/>
</dbReference>
<dbReference type="Ensembl" id="ENSCVAT00000026120.1">
    <property type="protein sequence ID" value="ENSCVAP00000017460.1"/>
    <property type="gene ID" value="ENSCVAG00000020550.1"/>
</dbReference>
<evidence type="ECO:0000256" key="7">
    <source>
        <dbReference type="ARBA" id="ARBA00022771"/>
    </source>
</evidence>
<dbReference type="OMA" id="HYAQKPD"/>
<dbReference type="GO" id="GO:0001228">
    <property type="term" value="F:DNA-binding transcription activator activity, RNA polymerase II-specific"/>
    <property type="evidence" value="ECO:0007669"/>
    <property type="project" value="TreeGrafter"/>
</dbReference>
<keyword evidence="4" id="KW-1017">Isopeptide bond</keyword>
<feature type="domain" description="C2H2-type" evidence="19">
    <location>
        <begin position="237"/>
        <end position="264"/>
    </location>
</feature>
<dbReference type="PANTHER" id="PTHR24376">
    <property type="entry name" value="ZINC FINGER PROTEIN"/>
    <property type="match status" value="1"/>
</dbReference>
<feature type="region of interest" description="Disordered" evidence="18">
    <location>
        <begin position="576"/>
        <end position="597"/>
    </location>
</feature>
<feature type="domain" description="C2H2-type" evidence="19">
    <location>
        <begin position="209"/>
        <end position="236"/>
    </location>
</feature>
<sequence length="791" mass="85819">MNIIQDKLGNEFLRSNGSMDSNFGAGMIMFSHLPPVTSFTRLSAHSVMQELPPQDLILKKERESPDCSMGSQGCLQGGDFVHAMGIKQEKQSEHDYRLPLYPGGLGKSGELVTVGNDQKLLVCDLNIGNLSNQLEKEASWRKGRRSNSDGHEGKPKKKKSEAKHSMMAADGGGLSPGTKPHICEHCNASFRSSYHLRRHVLIHTGERPFRCNQCNMSFIQKYLLQRHEKIHSGEKPFSCDQCNMRFIQKYHMERHKRTHSGEKPYRCETCQQYFSRTDRLLKHKRTCGEAIKKELNPVMMDLGFVDMGQGSYGITQGNVGVTGRKKGKSKGSAAGGERKKKKGDVGGARESHIQGAVSGGYSIYEYSVESPTVSSSTEPGPSMQQGHQSQGPKMAFKKANRKSLTKAGVENGKAGLLAQGGVGVMQNSEVKVESTSSNYDDAMQFVKKRRYLQAANNAAPSGAAVPGGPGSEYDVSVHLSSQPSSLQGGISGGMDADGPLNLEKSGITDEVLQSLLDHYTQKPDIHFDIGDQHVELSPASVNGSDTNTSSPSGDKTLVMHEYSRFLLQALERTTHSASFPLGPGPPPSSGSFTNSHTGNPLYADKNIYSASHLDCGFGQPVSSPSLSSSVPKSHFAMLNCSSPQHSFNLSSLEVSSHQQLTPSQELTEQMEKQHSSTPPSSYQISPSDLSAQKDRSAVKNDSAGVYLLVSSQELASLDSSKPSYQIENFVQAFGSQFKSDVHGLSYGTDSGGEVDHRIRTPVSDFSGYSLLSDVNEPVSTGSKTPTSQSYR</sequence>
<evidence type="ECO:0000256" key="4">
    <source>
        <dbReference type="ARBA" id="ARBA00022499"/>
    </source>
</evidence>
<dbReference type="PROSITE" id="PS50157">
    <property type="entry name" value="ZINC_FINGER_C2H2_2"/>
    <property type="match status" value="4"/>
</dbReference>
<dbReference type="Proteomes" id="UP000265020">
    <property type="component" value="Unassembled WGS sequence"/>
</dbReference>
<proteinExistence type="inferred from homology"/>
<evidence type="ECO:0000256" key="10">
    <source>
        <dbReference type="ARBA" id="ARBA00022843"/>
    </source>
</evidence>
<evidence type="ECO:0000256" key="17">
    <source>
        <dbReference type="PROSITE-ProRule" id="PRU00042"/>
    </source>
</evidence>
<keyword evidence="9" id="KW-0862">Zinc</keyword>
<feature type="compositionally biased region" description="Polar residues" evidence="18">
    <location>
        <begin position="382"/>
        <end position="391"/>
    </location>
</feature>
<keyword evidence="21" id="KW-1185">Reference proteome</keyword>
<feature type="region of interest" description="Disordered" evidence="18">
    <location>
        <begin position="772"/>
        <end position="791"/>
    </location>
</feature>
<reference evidence="20" key="2">
    <citation type="submission" date="2025-09" db="UniProtKB">
        <authorList>
            <consortium name="Ensembl"/>
        </authorList>
    </citation>
    <scope>IDENTIFICATION</scope>
</reference>
<dbReference type="AlphaFoldDB" id="A0A3Q2G480"/>
<evidence type="ECO:0000256" key="11">
    <source>
        <dbReference type="ARBA" id="ARBA00023015"/>
    </source>
</evidence>
<keyword evidence="11" id="KW-0805">Transcription regulation</keyword>
<dbReference type="GO" id="GO:0008270">
    <property type="term" value="F:zinc ion binding"/>
    <property type="evidence" value="ECO:0007669"/>
    <property type="project" value="UniProtKB-KW"/>
</dbReference>
<feature type="region of interest" description="Disordered" evidence="18">
    <location>
        <begin position="135"/>
        <end position="174"/>
    </location>
</feature>
<evidence type="ECO:0000256" key="13">
    <source>
        <dbReference type="ARBA" id="ARBA00023163"/>
    </source>
</evidence>
<dbReference type="InterPro" id="IPR036236">
    <property type="entry name" value="Znf_C2H2_sf"/>
</dbReference>
<dbReference type="Gene3D" id="3.30.160.60">
    <property type="entry name" value="Classic Zinc Finger"/>
    <property type="match status" value="4"/>
</dbReference>
<comment type="similarity">
    <text evidence="2">Belongs to the krueppel C2H2-type zinc-finger protein family.</text>
</comment>
<dbReference type="PANTHER" id="PTHR24376:SF216">
    <property type="entry name" value="ZINC FINGER PROTEIN 420-LIKE"/>
    <property type="match status" value="1"/>
</dbReference>
<keyword evidence="5" id="KW-0479">Metal-binding</keyword>
<evidence type="ECO:0000256" key="6">
    <source>
        <dbReference type="ARBA" id="ARBA00022737"/>
    </source>
</evidence>
<feature type="region of interest" description="Disordered" evidence="18">
    <location>
        <begin position="536"/>
        <end position="555"/>
    </location>
</feature>
<accession>A0A3Q2G480</accession>
<evidence type="ECO:0000256" key="9">
    <source>
        <dbReference type="ARBA" id="ARBA00022833"/>
    </source>
</evidence>
<evidence type="ECO:0000313" key="20">
    <source>
        <dbReference type="Ensembl" id="ENSCVAP00000017460.1"/>
    </source>
</evidence>
<comment type="subcellular location">
    <subcellularLocation>
        <location evidence="1">Nucleus</location>
    </subcellularLocation>
</comment>
<feature type="compositionally biased region" description="Basic and acidic residues" evidence="18">
    <location>
        <begin position="343"/>
        <end position="352"/>
    </location>
</feature>
<dbReference type="OrthoDB" id="9899552at2759"/>
<keyword evidence="14" id="KW-0539">Nucleus</keyword>
<evidence type="ECO:0000256" key="8">
    <source>
        <dbReference type="ARBA" id="ARBA00022782"/>
    </source>
</evidence>
<dbReference type="SUPFAM" id="SSF57667">
    <property type="entry name" value="beta-beta-alpha zinc fingers"/>
    <property type="match status" value="2"/>
</dbReference>
<feature type="region of interest" description="Disordered" evidence="18">
    <location>
        <begin position="651"/>
        <end position="694"/>
    </location>
</feature>
<evidence type="ECO:0000256" key="3">
    <source>
        <dbReference type="ARBA" id="ARBA00022491"/>
    </source>
</evidence>
<keyword evidence="10" id="KW-0832">Ubl conjugation</keyword>
<evidence type="ECO:0000256" key="14">
    <source>
        <dbReference type="ARBA" id="ARBA00023242"/>
    </source>
</evidence>
<evidence type="ECO:0000256" key="1">
    <source>
        <dbReference type="ARBA" id="ARBA00004123"/>
    </source>
</evidence>
<keyword evidence="6" id="KW-0677">Repeat</keyword>
<dbReference type="GO" id="GO:0000978">
    <property type="term" value="F:RNA polymerase II cis-regulatory region sequence-specific DNA binding"/>
    <property type="evidence" value="ECO:0007669"/>
    <property type="project" value="TreeGrafter"/>
</dbReference>
<evidence type="ECO:0000256" key="5">
    <source>
        <dbReference type="ARBA" id="ARBA00022723"/>
    </source>
</evidence>
<evidence type="ECO:0000256" key="15">
    <source>
        <dbReference type="ARBA" id="ARBA00059547"/>
    </source>
</evidence>
<dbReference type="GeneID" id="107096386"/>
<dbReference type="SMART" id="SM00355">
    <property type="entry name" value="ZnF_C2H2"/>
    <property type="match status" value="4"/>
</dbReference>
<dbReference type="GeneTree" id="ENSGT00940000161586"/>
<dbReference type="InterPro" id="IPR013087">
    <property type="entry name" value="Znf_C2H2_type"/>
</dbReference>
<dbReference type="Pfam" id="PF00096">
    <property type="entry name" value="zf-C2H2"/>
    <property type="match status" value="3"/>
</dbReference>
<dbReference type="FunFam" id="3.30.160.60:FF:000067">
    <property type="entry name" value="Vascular endothelial zinc finger 1"/>
    <property type="match status" value="1"/>
</dbReference>
<keyword evidence="7 17" id="KW-0863">Zinc-finger</keyword>
<reference evidence="20" key="1">
    <citation type="submission" date="2025-08" db="UniProtKB">
        <authorList>
            <consortium name="Ensembl"/>
        </authorList>
    </citation>
    <scope>IDENTIFICATION</scope>
</reference>
<evidence type="ECO:0000256" key="2">
    <source>
        <dbReference type="ARBA" id="ARBA00006991"/>
    </source>
</evidence>
<dbReference type="FunFam" id="3.30.160.60:FF:000042">
    <property type="entry name" value="Zinc finger protein 148"/>
    <property type="match status" value="2"/>
</dbReference>
<feature type="region of interest" description="Disordered" evidence="18">
    <location>
        <begin position="320"/>
        <end position="352"/>
    </location>
</feature>
<feature type="compositionally biased region" description="Basic and acidic residues" evidence="18">
    <location>
        <begin position="135"/>
        <end position="153"/>
    </location>
</feature>
<keyword evidence="3" id="KW-0678">Repressor</keyword>
<evidence type="ECO:0000256" key="16">
    <source>
        <dbReference type="ARBA" id="ARBA00067216"/>
    </source>
</evidence>
<comment type="function">
    <text evidence="15">Transcription repressor that plays a role in regulation of embryonic stem cells (ESCs) differentiation. Required for ESCs differentiation and acts by mediating autorepression of NANOG in ESCs: binds to the NANOG promoter and promotes association of NANOG protein to its own promoter and recruits the NuRD complex, which deacetylates histones. Not required for establishement and maintenance of ESCs. Represses the transcription of a number of genes including GAST, ODC1 and VIM. Binds to the G-rich box in the enhancer region of these genes.</text>
</comment>
<feature type="compositionally biased region" description="Polar residues" evidence="18">
    <location>
        <begin position="539"/>
        <end position="553"/>
    </location>
</feature>
<evidence type="ECO:0000313" key="21">
    <source>
        <dbReference type="Proteomes" id="UP000265020"/>
    </source>
</evidence>